<reference evidence="3 4" key="1">
    <citation type="journal article" date="2019" name="Nat. Ecol. Evol.">
        <title>Megaphylogeny resolves global patterns of mushroom evolution.</title>
        <authorList>
            <person name="Varga T."/>
            <person name="Krizsan K."/>
            <person name="Foldi C."/>
            <person name="Dima B."/>
            <person name="Sanchez-Garcia M."/>
            <person name="Sanchez-Ramirez S."/>
            <person name="Szollosi G.J."/>
            <person name="Szarkandi J.G."/>
            <person name="Papp V."/>
            <person name="Albert L."/>
            <person name="Andreopoulos W."/>
            <person name="Angelini C."/>
            <person name="Antonin V."/>
            <person name="Barry K.W."/>
            <person name="Bougher N.L."/>
            <person name="Buchanan P."/>
            <person name="Buyck B."/>
            <person name="Bense V."/>
            <person name="Catcheside P."/>
            <person name="Chovatia M."/>
            <person name="Cooper J."/>
            <person name="Damon W."/>
            <person name="Desjardin D."/>
            <person name="Finy P."/>
            <person name="Geml J."/>
            <person name="Haridas S."/>
            <person name="Hughes K."/>
            <person name="Justo A."/>
            <person name="Karasinski D."/>
            <person name="Kautmanova I."/>
            <person name="Kiss B."/>
            <person name="Kocsube S."/>
            <person name="Kotiranta H."/>
            <person name="LaButti K.M."/>
            <person name="Lechner B.E."/>
            <person name="Liimatainen K."/>
            <person name="Lipzen A."/>
            <person name="Lukacs Z."/>
            <person name="Mihaltcheva S."/>
            <person name="Morgado L.N."/>
            <person name="Niskanen T."/>
            <person name="Noordeloos M.E."/>
            <person name="Ohm R.A."/>
            <person name="Ortiz-Santana B."/>
            <person name="Ovrebo C."/>
            <person name="Racz N."/>
            <person name="Riley R."/>
            <person name="Savchenko A."/>
            <person name="Shiryaev A."/>
            <person name="Soop K."/>
            <person name="Spirin V."/>
            <person name="Szebenyi C."/>
            <person name="Tomsovsky M."/>
            <person name="Tulloss R.E."/>
            <person name="Uehling J."/>
            <person name="Grigoriev I.V."/>
            <person name="Vagvolgyi C."/>
            <person name="Papp T."/>
            <person name="Martin F.M."/>
            <person name="Miettinen O."/>
            <person name="Hibbett D.S."/>
            <person name="Nagy L.G."/>
        </authorList>
    </citation>
    <scope>NUCLEOTIDE SEQUENCE [LARGE SCALE GENOMIC DNA]</scope>
    <source>
        <strain evidence="3 4">CBS 121175</strain>
    </source>
</reference>
<keyword evidence="4" id="KW-1185">Reference proteome</keyword>
<gene>
    <name evidence="3" type="ORF">FA15DRAFT_700389</name>
</gene>
<dbReference type="Proteomes" id="UP000307440">
    <property type="component" value="Unassembled WGS sequence"/>
</dbReference>
<organism evidence="3 4">
    <name type="scientific">Coprinopsis marcescibilis</name>
    <name type="common">Agaric fungus</name>
    <name type="synonym">Psathyrella marcescibilis</name>
    <dbReference type="NCBI Taxonomy" id="230819"/>
    <lineage>
        <taxon>Eukaryota</taxon>
        <taxon>Fungi</taxon>
        <taxon>Dikarya</taxon>
        <taxon>Basidiomycota</taxon>
        <taxon>Agaricomycotina</taxon>
        <taxon>Agaricomycetes</taxon>
        <taxon>Agaricomycetidae</taxon>
        <taxon>Agaricales</taxon>
        <taxon>Agaricineae</taxon>
        <taxon>Psathyrellaceae</taxon>
        <taxon>Coprinopsis</taxon>
    </lineage>
</organism>
<feature type="compositionally biased region" description="Low complexity" evidence="1">
    <location>
        <begin position="10"/>
        <end position="23"/>
    </location>
</feature>
<keyword evidence="2" id="KW-1133">Transmembrane helix</keyword>
<evidence type="ECO:0000256" key="2">
    <source>
        <dbReference type="SAM" id="Phobius"/>
    </source>
</evidence>
<dbReference type="EMBL" id="ML210151">
    <property type="protein sequence ID" value="TFK29111.1"/>
    <property type="molecule type" value="Genomic_DNA"/>
</dbReference>
<keyword evidence="2" id="KW-0472">Membrane</keyword>
<name>A0A5C3LKC8_COPMA</name>
<protein>
    <submittedName>
        <fullName evidence="3">Uncharacterized protein</fullName>
    </submittedName>
</protein>
<evidence type="ECO:0000313" key="3">
    <source>
        <dbReference type="EMBL" id="TFK29111.1"/>
    </source>
</evidence>
<feature type="region of interest" description="Disordered" evidence="1">
    <location>
        <begin position="45"/>
        <end position="69"/>
    </location>
</feature>
<sequence>MSKNPQYIYSPVSPDVDSESSTPDIRHEVHLPSFGAVSSEANASDITLVGGRTSRQSPPLPSTFSSAYSRNSTLASQSTLKDEFGDGSSDSLLKPSPLSRGASLSLKIPKSTCNADGSSQLTLIGSHSYTDLEANVKESTSDPLLPPPTPTVRRVARRAGLCAGYCCIILLFTVSCMFLSVMMLSIDSNLDSWSSTGRPVAVGGPPTITDIERM</sequence>
<evidence type="ECO:0000313" key="4">
    <source>
        <dbReference type="Proteomes" id="UP000307440"/>
    </source>
</evidence>
<dbReference type="AlphaFoldDB" id="A0A5C3LKC8"/>
<keyword evidence="2" id="KW-0812">Transmembrane</keyword>
<evidence type="ECO:0000256" key="1">
    <source>
        <dbReference type="SAM" id="MobiDB-lite"/>
    </source>
</evidence>
<feature type="region of interest" description="Disordered" evidence="1">
    <location>
        <begin position="1"/>
        <end position="24"/>
    </location>
</feature>
<feature type="compositionally biased region" description="Polar residues" evidence="1">
    <location>
        <begin position="53"/>
        <end position="69"/>
    </location>
</feature>
<feature type="transmembrane region" description="Helical" evidence="2">
    <location>
        <begin position="162"/>
        <end position="186"/>
    </location>
</feature>
<accession>A0A5C3LKC8</accession>
<proteinExistence type="predicted"/>